<dbReference type="InterPro" id="IPR013783">
    <property type="entry name" value="Ig-like_fold"/>
</dbReference>
<dbReference type="SUPFAM" id="SSF51445">
    <property type="entry name" value="(Trans)glycosidases"/>
    <property type="match status" value="1"/>
</dbReference>
<dbReference type="HAMAP" id="MF_00685">
    <property type="entry name" value="GlgB"/>
    <property type="match status" value="1"/>
</dbReference>
<evidence type="ECO:0000256" key="7">
    <source>
        <dbReference type="ARBA" id="ARBA00022679"/>
    </source>
</evidence>
<dbReference type="NCBIfam" id="NF008967">
    <property type="entry name" value="PRK12313.1"/>
    <property type="match status" value="1"/>
</dbReference>
<evidence type="ECO:0000313" key="13">
    <source>
        <dbReference type="EMBL" id="MBT1696830.1"/>
    </source>
</evidence>
<dbReference type="InterPro" id="IPR017853">
    <property type="entry name" value="GH"/>
</dbReference>
<dbReference type="FunFam" id="2.60.40.10:FF:000169">
    <property type="entry name" value="1,4-alpha-glucan branching enzyme GlgB"/>
    <property type="match status" value="1"/>
</dbReference>
<evidence type="ECO:0000313" key="14">
    <source>
        <dbReference type="Proteomes" id="UP001319200"/>
    </source>
</evidence>
<reference evidence="13 14" key="1">
    <citation type="submission" date="2021-05" db="EMBL/GenBank/DDBJ databases">
        <title>A Polyphasic approach of four new species of the genus Ohtaekwangia: Ohtaekwangia histidinii sp. nov., Ohtaekwangia cretensis sp. nov., Ohtaekwangia indiensis sp. nov., Ohtaekwangia reichenbachii sp. nov. from diverse environment.</title>
        <authorList>
            <person name="Octaviana S."/>
        </authorList>
    </citation>
    <scope>NUCLEOTIDE SEQUENCE [LARGE SCALE GENOMIC DNA]</scope>
    <source>
        <strain evidence="13 14">PWU4</strain>
    </source>
</reference>
<dbReference type="Gene3D" id="2.60.40.1180">
    <property type="entry name" value="Golgi alpha-mannosidase II"/>
    <property type="match status" value="1"/>
</dbReference>
<dbReference type="GO" id="GO:0005829">
    <property type="term" value="C:cytosol"/>
    <property type="evidence" value="ECO:0007669"/>
    <property type="project" value="TreeGrafter"/>
</dbReference>
<dbReference type="GO" id="GO:0003844">
    <property type="term" value="F:1,4-alpha-glucan branching enzyme activity"/>
    <property type="evidence" value="ECO:0007669"/>
    <property type="project" value="UniProtKB-UniRule"/>
</dbReference>
<dbReference type="InterPro" id="IPR004193">
    <property type="entry name" value="Glyco_hydro_13_N"/>
</dbReference>
<evidence type="ECO:0000256" key="5">
    <source>
        <dbReference type="ARBA" id="ARBA00022600"/>
    </source>
</evidence>
<dbReference type="NCBIfam" id="NF003811">
    <property type="entry name" value="PRK05402.1"/>
    <property type="match status" value="1"/>
</dbReference>
<dbReference type="GO" id="GO:0005978">
    <property type="term" value="P:glycogen biosynthetic process"/>
    <property type="evidence" value="ECO:0007669"/>
    <property type="project" value="UniProtKB-UniRule"/>
</dbReference>
<dbReference type="InterPro" id="IPR013780">
    <property type="entry name" value="Glyco_hydro_b"/>
</dbReference>
<gene>
    <name evidence="10 13" type="primary">glgB</name>
    <name evidence="13" type="ORF">KK083_08105</name>
</gene>
<dbReference type="SMART" id="SM00642">
    <property type="entry name" value="Aamy"/>
    <property type="match status" value="1"/>
</dbReference>
<comment type="catalytic activity">
    <reaction evidence="1 10">
        <text>Transfers a segment of a (1-&gt;4)-alpha-D-glucan chain to a primary hydroxy group in a similar glucan chain.</text>
        <dbReference type="EC" id="2.4.1.18"/>
    </reaction>
</comment>
<dbReference type="EC" id="2.4.1.18" evidence="10"/>
<keyword evidence="14" id="KW-1185">Reference proteome</keyword>
<feature type="active site" description="Nucleophile" evidence="10 11">
    <location>
        <position position="326"/>
    </location>
</feature>
<feature type="domain" description="Glycosyl hydrolase family 13 catalytic" evidence="12">
    <location>
        <begin position="167"/>
        <end position="516"/>
    </location>
</feature>
<protein>
    <recommendedName>
        <fullName evidence="10">1,4-alpha-glucan branching enzyme GlgB</fullName>
        <ecNumber evidence="10">2.4.1.18</ecNumber>
    </recommendedName>
    <alternativeName>
        <fullName evidence="10">1,4-alpha-D-glucan:1,4-alpha-D-glucan 6-glucosyl-transferase</fullName>
    </alternativeName>
    <alternativeName>
        <fullName evidence="10">Alpha-(1-&gt;4)-glucan branching enzyme</fullName>
    </alternativeName>
    <alternativeName>
        <fullName evidence="10">Glycogen branching enzyme</fullName>
        <shortName evidence="10">BE</shortName>
    </alternativeName>
</protein>
<comment type="caution">
    <text evidence="13">The sequence shown here is derived from an EMBL/GenBank/DDBJ whole genome shotgun (WGS) entry which is preliminary data.</text>
</comment>
<name>A0AAP2DIA4_9BACT</name>
<dbReference type="FunFam" id="2.60.40.1180:FF:000002">
    <property type="entry name" value="1,4-alpha-glucan branching enzyme GlgB"/>
    <property type="match status" value="1"/>
</dbReference>
<comment type="subunit">
    <text evidence="10">Monomer.</text>
</comment>
<keyword evidence="8 10" id="KW-0320">Glycogen biosynthesis</keyword>
<comment type="pathway">
    <text evidence="3 10">Glycan biosynthesis; glycogen biosynthesis.</text>
</comment>
<evidence type="ECO:0000256" key="4">
    <source>
        <dbReference type="ARBA" id="ARBA00009000"/>
    </source>
</evidence>
<keyword evidence="6 10" id="KW-0328">Glycosyltransferase</keyword>
<dbReference type="InterPro" id="IPR006047">
    <property type="entry name" value="GH13_cat_dom"/>
</dbReference>
<dbReference type="Proteomes" id="UP001319200">
    <property type="component" value="Unassembled WGS sequence"/>
</dbReference>
<comment type="similarity">
    <text evidence="4 10">Belongs to the glycosyl hydrolase 13 family. GlgB subfamily.</text>
</comment>
<dbReference type="EMBL" id="JAHESF010000006">
    <property type="protein sequence ID" value="MBT1696830.1"/>
    <property type="molecule type" value="Genomic_DNA"/>
</dbReference>
<evidence type="ECO:0000256" key="3">
    <source>
        <dbReference type="ARBA" id="ARBA00004964"/>
    </source>
</evidence>
<dbReference type="Gene3D" id="2.60.40.10">
    <property type="entry name" value="Immunoglobulins"/>
    <property type="match status" value="1"/>
</dbReference>
<keyword evidence="7 10" id="KW-0808">Transferase</keyword>
<dbReference type="GO" id="GO:0004553">
    <property type="term" value="F:hydrolase activity, hydrolyzing O-glycosyl compounds"/>
    <property type="evidence" value="ECO:0007669"/>
    <property type="project" value="InterPro"/>
</dbReference>
<dbReference type="Pfam" id="PF02922">
    <property type="entry name" value="CBM_48"/>
    <property type="match status" value="1"/>
</dbReference>
<dbReference type="InterPro" id="IPR037439">
    <property type="entry name" value="Branching_enzy"/>
</dbReference>
<dbReference type="SUPFAM" id="SSF81296">
    <property type="entry name" value="E set domains"/>
    <property type="match status" value="1"/>
</dbReference>
<evidence type="ECO:0000256" key="11">
    <source>
        <dbReference type="PIRSR" id="PIRSR000463-1"/>
    </source>
</evidence>
<proteinExistence type="inferred from homology"/>
<dbReference type="CDD" id="cd11322">
    <property type="entry name" value="AmyAc_Glg_BE"/>
    <property type="match status" value="1"/>
</dbReference>
<dbReference type="CDD" id="cd02855">
    <property type="entry name" value="E_set_GBE_prok_N"/>
    <property type="match status" value="1"/>
</dbReference>
<dbReference type="AlphaFoldDB" id="A0AAP2DIA4"/>
<evidence type="ECO:0000256" key="10">
    <source>
        <dbReference type="HAMAP-Rule" id="MF_00685"/>
    </source>
</evidence>
<accession>A0AAP2DIA4</accession>
<evidence type="ECO:0000256" key="9">
    <source>
        <dbReference type="ARBA" id="ARBA00023277"/>
    </source>
</evidence>
<dbReference type="Pfam" id="PF00128">
    <property type="entry name" value="Alpha-amylase"/>
    <property type="match status" value="2"/>
</dbReference>
<dbReference type="InterPro" id="IPR014756">
    <property type="entry name" value="Ig_E-set"/>
</dbReference>
<dbReference type="GO" id="GO:0043169">
    <property type="term" value="F:cation binding"/>
    <property type="evidence" value="ECO:0007669"/>
    <property type="project" value="InterPro"/>
</dbReference>
<evidence type="ECO:0000259" key="12">
    <source>
        <dbReference type="SMART" id="SM00642"/>
    </source>
</evidence>
<evidence type="ECO:0000256" key="6">
    <source>
        <dbReference type="ARBA" id="ARBA00022676"/>
    </source>
</evidence>
<sequence>MAKKITNKEHETTTMESFSLITDYDIHLFKSGKHYKLYEKMGARMATHNGQEGAYFAVWAPNARTVSVIGNFNHWKRDQHVLHARWDQSGIWEGFFPDIKHGEAYKYAIDSNSGQQLEKSDPFATFCETPPKTASIIWQPKYEWKDQAWLEERKRQVGKPKPYSVYEVHFGSWRKKMDEGGRSLTYPEMAIELVNYVKDLGFTHVEFLPLMEHPFYGSWGYQLTGYYAPTSRYGSPEDFMYMVDCFHNAGIGVILDWVPSHFPGDAHGLFTFDGTYLYEHEDPRKGFHPDWKSYIFNYGRNEVRSFLISNAVYWLDKFHIDGLRVDAVASMLYLDYSRKAGEWIPNQYGGNENIEAITFLKEMNEVVYGQFPDAITIAEESTSWPGVSRPTYLGGLGFGQKWMMGWMHDTLSYFKHDSVHRKYHQNEITFSIMYAFTENFMLPLSHDEVVHGKGSLLGRMPGDEWKRFANLRLLFSYMFTHPGSKLVFMGGEFGQSAEWNHEKSLDWHLLQYDPHRGVQKLMQDLNRLYRTELALYQHAFDPKGFQWIDYGDRENSVIAYQRNGDAREDMLIVVCNFTPEVRYHYRIGVPYRGQWKEIFNSDDQQYFGSGVLNHGLLATSPVKYHGRDYSVSLTLPPLAMVVLRLEKEINEFELNDLGT</sequence>
<dbReference type="InterPro" id="IPR006048">
    <property type="entry name" value="A-amylase/branching_C"/>
</dbReference>
<dbReference type="PIRSF" id="PIRSF000463">
    <property type="entry name" value="GlgB"/>
    <property type="match status" value="1"/>
</dbReference>
<evidence type="ECO:0000256" key="2">
    <source>
        <dbReference type="ARBA" id="ARBA00002953"/>
    </source>
</evidence>
<evidence type="ECO:0000256" key="8">
    <source>
        <dbReference type="ARBA" id="ARBA00023056"/>
    </source>
</evidence>
<dbReference type="RefSeq" id="WP_254162311.1">
    <property type="nucleotide sequence ID" value="NZ_JAHESF010000006.1"/>
</dbReference>
<comment type="function">
    <text evidence="2 10">Catalyzes the formation of the alpha-1,6-glucosidic linkages in glycogen by scission of a 1,4-alpha-linked oligosaccharide from growing alpha-1,4-glucan chains and the subsequent attachment of the oligosaccharide to the alpha-1,6 position.</text>
</comment>
<dbReference type="SUPFAM" id="SSF51011">
    <property type="entry name" value="Glycosyl hydrolase domain"/>
    <property type="match status" value="1"/>
</dbReference>
<feature type="active site" description="Proton donor" evidence="10 11">
    <location>
        <position position="379"/>
    </location>
</feature>
<dbReference type="FunFam" id="3.20.20.80:FF:000003">
    <property type="entry name" value="1,4-alpha-glucan branching enzyme GlgB"/>
    <property type="match status" value="1"/>
</dbReference>
<dbReference type="PANTHER" id="PTHR43651">
    <property type="entry name" value="1,4-ALPHA-GLUCAN-BRANCHING ENZYME"/>
    <property type="match status" value="1"/>
</dbReference>
<organism evidence="13 14">
    <name type="scientific">Chryseosolibacter histidini</name>
    <dbReference type="NCBI Taxonomy" id="2782349"/>
    <lineage>
        <taxon>Bacteria</taxon>
        <taxon>Pseudomonadati</taxon>
        <taxon>Bacteroidota</taxon>
        <taxon>Cytophagia</taxon>
        <taxon>Cytophagales</taxon>
        <taxon>Chryseotaleaceae</taxon>
        <taxon>Chryseosolibacter</taxon>
    </lineage>
</organism>
<keyword evidence="5 10" id="KW-0321">Glycogen metabolism</keyword>
<evidence type="ECO:0000256" key="1">
    <source>
        <dbReference type="ARBA" id="ARBA00000826"/>
    </source>
</evidence>
<dbReference type="NCBIfam" id="TIGR01515">
    <property type="entry name" value="branching_enzym"/>
    <property type="match status" value="1"/>
</dbReference>
<dbReference type="Pfam" id="PF02806">
    <property type="entry name" value="Alpha-amylase_C"/>
    <property type="match status" value="1"/>
</dbReference>
<dbReference type="Gene3D" id="3.20.20.80">
    <property type="entry name" value="Glycosidases"/>
    <property type="match status" value="1"/>
</dbReference>
<dbReference type="InterPro" id="IPR044143">
    <property type="entry name" value="GlgB_N_E_set_prok"/>
</dbReference>
<dbReference type="InterPro" id="IPR006407">
    <property type="entry name" value="GlgB"/>
</dbReference>
<dbReference type="PANTHER" id="PTHR43651:SF3">
    <property type="entry name" value="1,4-ALPHA-GLUCAN-BRANCHING ENZYME"/>
    <property type="match status" value="1"/>
</dbReference>
<keyword evidence="9 10" id="KW-0119">Carbohydrate metabolism</keyword>